<sequence length="122" mass="13561">MLLDLKSTKSNSFVLTTTAIVFSSGVMGVFCLTLPSNTLLINIAAIIITTKIYFFRIFFLPFLYPQTHHHKFSKLTLLYAAKIHITIPYNIKATKKAIVTHNPSSLSGPVPHSPKKDAQLDS</sequence>
<protein>
    <submittedName>
        <fullName evidence="3">Uncharacterized protein</fullName>
    </submittedName>
</protein>
<dbReference type="EMBL" id="OMOF01000471">
    <property type="protein sequence ID" value="SPF51609.1"/>
    <property type="molecule type" value="Genomic_DNA"/>
</dbReference>
<dbReference type="Proteomes" id="UP000238916">
    <property type="component" value="Unassembled WGS sequence"/>
</dbReference>
<accession>A0A2U3LIG3</accession>
<keyword evidence="2" id="KW-1133">Transmembrane helix</keyword>
<keyword evidence="2" id="KW-0472">Membrane</keyword>
<organism evidence="3 4">
    <name type="scientific">Candidatus Desulfosporosinus infrequens</name>
    <dbReference type="NCBI Taxonomy" id="2043169"/>
    <lineage>
        <taxon>Bacteria</taxon>
        <taxon>Bacillati</taxon>
        <taxon>Bacillota</taxon>
        <taxon>Clostridia</taxon>
        <taxon>Eubacteriales</taxon>
        <taxon>Desulfitobacteriaceae</taxon>
        <taxon>Desulfosporosinus</taxon>
    </lineage>
</organism>
<proteinExistence type="predicted"/>
<name>A0A2U3LIG3_9FIRM</name>
<keyword evidence="2" id="KW-0812">Transmembrane</keyword>
<feature type="transmembrane region" description="Helical" evidence="2">
    <location>
        <begin position="41"/>
        <end position="64"/>
    </location>
</feature>
<feature type="transmembrane region" description="Helical" evidence="2">
    <location>
        <begin position="12"/>
        <end position="35"/>
    </location>
</feature>
<gene>
    <name evidence="3" type="ORF">SBF1_5220002</name>
</gene>
<evidence type="ECO:0000313" key="3">
    <source>
        <dbReference type="EMBL" id="SPF51609.1"/>
    </source>
</evidence>
<dbReference type="AlphaFoldDB" id="A0A2U3LIG3"/>
<evidence type="ECO:0000256" key="2">
    <source>
        <dbReference type="SAM" id="Phobius"/>
    </source>
</evidence>
<reference evidence="4" key="1">
    <citation type="submission" date="2018-02" db="EMBL/GenBank/DDBJ databases">
        <authorList>
            <person name="Hausmann B."/>
        </authorList>
    </citation>
    <scope>NUCLEOTIDE SEQUENCE [LARGE SCALE GENOMIC DNA]</scope>
    <source>
        <strain evidence="4">Peat soil MAG SbF1</strain>
    </source>
</reference>
<evidence type="ECO:0000313" key="4">
    <source>
        <dbReference type="Proteomes" id="UP000238916"/>
    </source>
</evidence>
<feature type="region of interest" description="Disordered" evidence="1">
    <location>
        <begin position="102"/>
        <end position="122"/>
    </location>
</feature>
<evidence type="ECO:0000256" key="1">
    <source>
        <dbReference type="SAM" id="MobiDB-lite"/>
    </source>
</evidence>